<dbReference type="EMBL" id="RSDZ01000021">
    <property type="protein sequence ID" value="RXG48583.1"/>
    <property type="molecule type" value="Genomic_DNA"/>
</dbReference>
<keyword evidence="2" id="KW-0808">Transferase</keyword>
<dbReference type="InterPro" id="IPR000608">
    <property type="entry name" value="UBC"/>
</dbReference>
<dbReference type="CDD" id="cd23802">
    <property type="entry name" value="UBCc_UBE2Q"/>
    <property type="match status" value="1"/>
</dbReference>
<feature type="region of interest" description="Disordered" evidence="5">
    <location>
        <begin position="111"/>
        <end position="139"/>
    </location>
</feature>
<accession>A0A444S5A8</accession>
<dbReference type="PANTHER" id="PTHR21328">
    <property type="entry name" value="POLY ADP-RIBOSE POLYMERASE FAMILY, MEMBER PARP"/>
    <property type="match status" value="1"/>
</dbReference>
<evidence type="ECO:0000256" key="2">
    <source>
        <dbReference type="ARBA" id="ARBA00022679"/>
    </source>
</evidence>
<keyword evidence="3" id="KW-0548">Nucleotidyltransferase</keyword>
<dbReference type="InterPro" id="IPR016135">
    <property type="entry name" value="UBQ-conjugating_enzyme/RWD"/>
</dbReference>
<dbReference type="Proteomes" id="UP000288725">
    <property type="component" value="Chromosome 5"/>
</dbReference>
<keyword evidence="1" id="KW-0328">Glycosyltransferase</keyword>
<evidence type="ECO:0000256" key="5">
    <source>
        <dbReference type="SAM" id="MobiDB-lite"/>
    </source>
</evidence>
<protein>
    <recommendedName>
        <fullName evidence="6">UBC core domain-containing protein</fullName>
    </recommendedName>
</protein>
<dbReference type="PROSITE" id="PS50127">
    <property type="entry name" value="UBC_2"/>
    <property type="match status" value="1"/>
</dbReference>
<reference evidence="7 8" key="1">
    <citation type="submission" date="2018-12" db="EMBL/GenBank/DDBJ databases">
        <title>Genome of Verticillium dahliae isolate Getta Getta.</title>
        <authorList>
            <person name="Gardiner D.M."/>
        </authorList>
    </citation>
    <scope>NUCLEOTIDE SEQUENCE [LARGE SCALE GENOMIC DNA]</scope>
    <source>
        <strain evidence="7 8">Getta Getta</strain>
    </source>
</reference>
<gene>
    <name evidence="7" type="ORF">VDGE_08879</name>
</gene>
<evidence type="ECO:0000313" key="7">
    <source>
        <dbReference type="EMBL" id="RXG48583.1"/>
    </source>
</evidence>
<dbReference type="InterPro" id="IPR051838">
    <property type="entry name" value="ARTD_PARP"/>
</dbReference>
<keyword evidence="4" id="KW-0520">NAD</keyword>
<feature type="domain" description="UBC core" evidence="6">
    <location>
        <begin position="666"/>
        <end position="837"/>
    </location>
</feature>
<dbReference type="SUPFAM" id="SSF56399">
    <property type="entry name" value="ADP-ribosylation"/>
    <property type="match status" value="1"/>
</dbReference>
<name>A0A444S5A8_VERDA</name>
<dbReference type="Pfam" id="PF00644">
    <property type="entry name" value="PARP"/>
    <property type="match status" value="1"/>
</dbReference>
<dbReference type="Gene3D" id="3.90.228.10">
    <property type="match status" value="1"/>
</dbReference>
<dbReference type="AlphaFoldDB" id="A0A444S5A8"/>
<dbReference type="FunFam" id="3.10.110.10:FF:000107">
    <property type="entry name" value="Ubiquitin conjugating enzyme, putative"/>
    <property type="match status" value="1"/>
</dbReference>
<sequence>MTRRKFRADVAAAINISIPGISSVGLGPDDGEVVCIYTSNRSAVQIPLRLTTASVDDYPQHQGFHGSTECDEIPSSIMGVLGRLVYSTQGRSVIDSLAILSNQLETALGSAATEQQSEDHVSVADATDSSPEDEIGGDTDVEFEDYDLEIHDNTTSGIDLHPIAAGSQNQVKRNVRLREDLAKAREVGFGIGLWPNDDIVSLSLRASKLGLSTETLTAWDIEPTEYIVLLFKYEDHYLPLETFATIQGKEKPMLFRVGQCTTYKPSLVTAQAAFNKQDQAASTLEDASDGNGDFDRLYMSNSLDLWMEQEFAALLLLRIQSNLSWDNAKLAMLAHSKSDHLRGPTSAPEAVTADQEAEVLISPTAPYKLNQDYLIRNPESDSSGLLQISNLSNAKQERSLPLVAMQFALRYLVNSAPTIFAWHGSSLGNWHSIIRQGLDFSRVVNGRAFGHGVYFSPHWETSSSYAAQPAQTDTYGWFRSQLQPSSVISLCEIVNRPDAFVSNNPHYVVADVDWIQCRYLIVQSAMAPAMRPQDDIELVPVTPGTAYLKQDPKYRVYGPWTRMLEVSGAGPPVGIPETASSGARLSQQLTSPVENVVLEDVETGDPSVEDCDFEKCVRDIGPEIGGPEATSTTAVILNSRKTDFRPGTLDIKSLPKLPAPTWAMDSGRRALGHELKKLQKVQATTPLHELGWYIDFNSIENLFHWIVELHSFDPRLHLAQDMKSAGARSIVLELRFGRSYPLTPPFVRVIRPRFLPFMAGGGGHVTNGGAMCMELLTNSGWSPATSLENVLVQVRMAMSGEDPQPARLEDPVRYRTRVTDYGIDEAIVAFRRSALAHGWAIPSDLEETARLA</sequence>
<evidence type="ECO:0000259" key="6">
    <source>
        <dbReference type="PROSITE" id="PS50127"/>
    </source>
</evidence>
<evidence type="ECO:0000313" key="8">
    <source>
        <dbReference type="Proteomes" id="UP000288725"/>
    </source>
</evidence>
<dbReference type="GO" id="GO:0003950">
    <property type="term" value="F:NAD+ poly-ADP-ribosyltransferase activity"/>
    <property type="evidence" value="ECO:0007669"/>
    <property type="project" value="InterPro"/>
</dbReference>
<dbReference type="GO" id="GO:0016779">
    <property type="term" value="F:nucleotidyltransferase activity"/>
    <property type="evidence" value="ECO:0007669"/>
    <property type="project" value="UniProtKB-KW"/>
</dbReference>
<evidence type="ECO:0000256" key="4">
    <source>
        <dbReference type="ARBA" id="ARBA00023027"/>
    </source>
</evidence>
<evidence type="ECO:0000256" key="1">
    <source>
        <dbReference type="ARBA" id="ARBA00022676"/>
    </source>
</evidence>
<feature type="compositionally biased region" description="Acidic residues" evidence="5">
    <location>
        <begin position="130"/>
        <end position="139"/>
    </location>
</feature>
<dbReference type="Pfam" id="PF00179">
    <property type="entry name" value="UQ_con"/>
    <property type="match status" value="1"/>
</dbReference>
<proteinExistence type="predicted"/>
<evidence type="ECO:0000256" key="3">
    <source>
        <dbReference type="ARBA" id="ARBA00022695"/>
    </source>
</evidence>
<organism evidence="7 8">
    <name type="scientific">Verticillium dahliae</name>
    <name type="common">Verticillium wilt</name>
    <dbReference type="NCBI Taxonomy" id="27337"/>
    <lineage>
        <taxon>Eukaryota</taxon>
        <taxon>Fungi</taxon>
        <taxon>Dikarya</taxon>
        <taxon>Ascomycota</taxon>
        <taxon>Pezizomycotina</taxon>
        <taxon>Sordariomycetes</taxon>
        <taxon>Hypocreomycetidae</taxon>
        <taxon>Glomerellales</taxon>
        <taxon>Plectosphaerellaceae</taxon>
        <taxon>Verticillium</taxon>
    </lineage>
</organism>
<dbReference type="SUPFAM" id="SSF54495">
    <property type="entry name" value="UBC-like"/>
    <property type="match status" value="1"/>
</dbReference>
<comment type="caution">
    <text evidence="7">The sequence shown here is derived from an EMBL/GenBank/DDBJ whole genome shotgun (WGS) entry which is preliminary data.</text>
</comment>
<dbReference type="Gene3D" id="3.10.110.10">
    <property type="entry name" value="Ubiquitin Conjugating Enzyme"/>
    <property type="match status" value="1"/>
</dbReference>
<dbReference type="InterPro" id="IPR012317">
    <property type="entry name" value="Poly(ADP-ribose)pol_cat_dom"/>
</dbReference>